<evidence type="ECO:0000256" key="4">
    <source>
        <dbReference type="ARBA" id="ARBA00022840"/>
    </source>
</evidence>
<feature type="binding site" evidence="8">
    <location>
        <begin position="147"/>
        <end position="148"/>
    </location>
    <ligand>
        <name>NAD(+)</name>
        <dbReference type="ChEBI" id="CHEBI:57540"/>
    </ligand>
</feature>
<dbReference type="FunFam" id="2.60.200.30:FF:000009">
    <property type="entry name" value="Poly(P)/ATP NAD kinase"/>
    <property type="match status" value="1"/>
</dbReference>
<dbReference type="EC" id="2.7.1.23" evidence="8"/>
<dbReference type="GO" id="GO:0005524">
    <property type="term" value="F:ATP binding"/>
    <property type="evidence" value="ECO:0007669"/>
    <property type="project" value="UniProtKB-KW"/>
</dbReference>
<proteinExistence type="inferred from homology"/>
<keyword evidence="3 8" id="KW-0418">Kinase</keyword>
<dbReference type="GO" id="GO:0046872">
    <property type="term" value="F:metal ion binding"/>
    <property type="evidence" value="ECO:0007669"/>
    <property type="project" value="UniProtKB-UniRule"/>
</dbReference>
<evidence type="ECO:0000256" key="3">
    <source>
        <dbReference type="ARBA" id="ARBA00022777"/>
    </source>
</evidence>
<dbReference type="Proteomes" id="UP000199648">
    <property type="component" value="Unassembled WGS sequence"/>
</dbReference>
<evidence type="ECO:0000256" key="2">
    <source>
        <dbReference type="ARBA" id="ARBA00022741"/>
    </source>
</evidence>
<dbReference type="GO" id="GO:0003951">
    <property type="term" value="F:NAD+ kinase activity"/>
    <property type="evidence" value="ECO:0007669"/>
    <property type="project" value="UniProtKB-UniRule"/>
</dbReference>
<dbReference type="PANTHER" id="PTHR20275">
    <property type="entry name" value="NAD KINASE"/>
    <property type="match status" value="1"/>
</dbReference>
<dbReference type="GO" id="GO:0019674">
    <property type="term" value="P:NAD+ metabolic process"/>
    <property type="evidence" value="ECO:0007669"/>
    <property type="project" value="InterPro"/>
</dbReference>
<name>A0A1G5PJ59_9GAMM</name>
<feature type="binding site" evidence="8">
    <location>
        <position position="177"/>
    </location>
    <ligand>
        <name>NAD(+)</name>
        <dbReference type="ChEBI" id="CHEBI:57540"/>
    </ligand>
</feature>
<dbReference type="OrthoDB" id="9774737at2"/>
<protein>
    <recommendedName>
        <fullName evidence="8">NAD kinase</fullName>
        <ecNumber evidence="8">2.7.1.23</ecNumber>
    </recommendedName>
    <alternativeName>
        <fullName evidence="8">ATP-dependent NAD kinase</fullName>
    </alternativeName>
</protein>
<dbReference type="SUPFAM" id="SSF111331">
    <property type="entry name" value="NAD kinase/diacylglycerol kinase-like"/>
    <property type="match status" value="1"/>
</dbReference>
<dbReference type="InterPro" id="IPR017437">
    <property type="entry name" value="ATP-NAD_kinase_PpnK-typ_C"/>
</dbReference>
<evidence type="ECO:0000256" key="8">
    <source>
        <dbReference type="HAMAP-Rule" id="MF_00361"/>
    </source>
</evidence>
<dbReference type="NCBIfam" id="NF002306">
    <property type="entry name" value="PRK01231.1"/>
    <property type="match status" value="1"/>
</dbReference>
<feature type="active site" description="Proton acceptor" evidence="8">
    <location>
        <position position="73"/>
    </location>
</feature>
<dbReference type="RefSeq" id="WP_092991673.1">
    <property type="nucleotide sequence ID" value="NZ_FMWD01000001.1"/>
</dbReference>
<comment type="similarity">
    <text evidence="8">Belongs to the NAD kinase family.</text>
</comment>
<dbReference type="Pfam" id="PF01513">
    <property type="entry name" value="NAD_kinase"/>
    <property type="match status" value="1"/>
</dbReference>
<reference evidence="9 10" key="1">
    <citation type="submission" date="2016-10" db="EMBL/GenBank/DDBJ databases">
        <authorList>
            <person name="de Groot N.N."/>
        </authorList>
    </citation>
    <scope>NUCLEOTIDE SEQUENCE [LARGE SCALE GENOMIC DNA]</scope>
    <source>
        <strain evidence="9 10">HLD2</strain>
    </source>
</reference>
<organism evidence="9 10">
    <name type="scientific">Thiohalomonas denitrificans</name>
    <dbReference type="NCBI Taxonomy" id="415747"/>
    <lineage>
        <taxon>Bacteria</taxon>
        <taxon>Pseudomonadati</taxon>
        <taxon>Pseudomonadota</taxon>
        <taxon>Gammaproteobacteria</taxon>
        <taxon>Thiohalomonadales</taxon>
        <taxon>Thiohalomonadaceae</taxon>
        <taxon>Thiohalomonas</taxon>
    </lineage>
</organism>
<feature type="binding site" evidence="8">
    <location>
        <position position="248"/>
    </location>
    <ligand>
        <name>NAD(+)</name>
        <dbReference type="ChEBI" id="CHEBI:57540"/>
    </ligand>
</feature>
<dbReference type="InterPro" id="IPR017438">
    <property type="entry name" value="ATP-NAD_kinase_N"/>
</dbReference>
<keyword evidence="2 8" id="KW-0547">Nucleotide-binding</keyword>
<evidence type="ECO:0000256" key="6">
    <source>
        <dbReference type="ARBA" id="ARBA00023027"/>
    </source>
</evidence>
<dbReference type="EMBL" id="FMWD01000001">
    <property type="protein sequence ID" value="SCZ49537.1"/>
    <property type="molecule type" value="Genomic_DNA"/>
</dbReference>
<comment type="subcellular location">
    <subcellularLocation>
        <location evidence="8">Cytoplasm</location>
    </subcellularLocation>
</comment>
<keyword evidence="10" id="KW-1185">Reference proteome</keyword>
<sequence length="289" mass="31400">MAEEFTSIGLIGKYADASVGATLRGLRDYLQGHDVDVLLDEATAEVWPDHDMTTASRPHIGEHCDLAIVVGGDGTLLNAARSLANYRIALLGINLGRLGFLTDISPDQMQDKLDAILAGEYREDRRFLLHTSIIRDGEELSESEALNDVVVHKWDVARMIEVETYVDGRFLNTVRSDGLIVSTPTGSTAYALSGGGPILQPSLDAVILVPICPHTLSHRPIVVHGESEIEIVVGGAGQSHAQVTCDGQINLGLVSGDRVQIKKKPHEARLIHPLDHDYFHILRAKLGWG</sequence>
<evidence type="ECO:0000313" key="9">
    <source>
        <dbReference type="EMBL" id="SCZ49537.1"/>
    </source>
</evidence>
<keyword evidence="6 8" id="KW-0520">NAD</keyword>
<accession>A0A1G5PJ59</accession>
<dbReference type="GO" id="GO:0006741">
    <property type="term" value="P:NADP+ biosynthetic process"/>
    <property type="evidence" value="ECO:0007669"/>
    <property type="project" value="UniProtKB-UniRule"/>
</dbReference>
<evidence type="ECO:0000256" key="7">
    <source>
        <dbReference type="ARBA" id="ARBA00047925"/>
    </source>
</evidence>
<dbReference type="GO" id="GO:0051287">
    <property type="term" value="F:NAD binding"/>
    <property type="evidence" value="ECO:0007669"/>
    <property type="project" value="UniProtKB-ARBA"/>
</dbReference>
<dbReference type="InterPro" id="IPR002504">
    <property type="entry name" value="NADK"/>
</dbReference>
<keyword evidence="4 8" id="KW-0067">ATP-binding</keyword>
<evidence type="ECO:0000313" key="10">
    <source>
        <dbReference type="Proteomes" id="UP000199648"/>
    </source>
</evidence>
<dbReference type="Gene3D" id="3.40.50.10330">
    <property type="entry name" value="Probable inorganic polyphosphate/atp-NAD kinase, domain 1"/>
    <property type="match status" value="1"/>
</dbReference>
<comment type="caution">
    <text evidence="8">Lacks conserved residue(s) required for the propagation of feature annotation.</text>
</comment>
<dbReference type="Gene3D" id="2.60.200.30">
    <property type="entry name" value="Probable inorganic polyphosphate/atp-NAD kinase, domain 2"/>
    <property type="match status" value="1"/>
</dbReference>
<dbReference type="Pfam" id="PF20143">
    <property type="entry name" value="NAD_kinase_C"/>
    <property type="match status" value="1"/>
</dbReference>
<dbReference type="AlphaFoldDB" id="A0A1G5PJ59"/>
<keyword evidence="1 8" id="KW-0808">Transferase</keyword>
<comment type="catalytic activity">
    <reaction evidence="7 8">
        <text>NAD(+) + ATP = ADP + NADP(+) + H(+)</text>
        <dbReference type="Rhea" id="RHEA:18629"/>
        <dbReference type="ChEBI" id="CHEBI:15378"/>
        <dbReference type="ChEBI" id="CHEBI:30616"/>
        <dbReference type="ChEBI" id="CHEBI:57540"/>
        <dbReference type="ChEBI" id="CHEBI:58349"/>
        <dbReference type="ChEBI" id="CHEBI:456216"/>
        <dbReference type="EC" id="2.7.1.23"/>
    </reaction>
</comment>
<dbReference type="STRING" id="415747.SAMN03097708_00187"/>
<dbReference type="PANTHER" id="PTHR20275:SF0">
    <property type="entry name" value="NAD KINASE"/>
    <property type="match status" value="1"/>
</dbReference>
<feature type="binding site" evidence="8">
    <location>
        <begin position="73"/>
        <end position="74"/>
    </location>
    <ligand>
        <name>NAD(+)</name>
        <dbReference type="ChEBI" id="CHEBI:57540"/>
    </ligand>
</feature>
<dbReference type="HAMAP" id="MF_00361">
    <property type="entry name" value="NAD_kinase"/>
    <property type="match status" value="1"/>
</dbReference>
<dbReference type="GO" id="GO:0005737">
    <property type="term" value="C:cytoplasm"/>
    <property type="evidence" value="ECO:0007669"/>
    <property type="project" value="UniProtKB-SubCell"/>
</dbReference>
<feature type="binding site" evidence="8">
    <location>
        <position position="158"/>
    </location>
    <ligand>
        <name>NAD(+)</name>
        <dbReference type="ChEBI" id="CHEBI:57540"/>
    </ligand>
</feature>
<comment type="cofactor">
    <cofactor evidence="8">
        <name>a divalent metal cation</name>
        <dbReference type="ChEBI" id="CHEBI:60240"/>
    </cofactor>
</comment>
<dbReference type="InterPro" id="IPR016064">
    <property type="entry name" value="NAD/diacylglycerol_kinase_sf"/>
</dbReference>
<comment type="function">
    <text evidence="8">Involved in the regulation of the intracellular balance of NAD and NADP, and is a key enzyme in the biosynthesis of NADP. Catalyzes specifically the phosphorylation on 2'-hydroxyl of the adenosine moiety of NAD to yield NADP.</text>
</comment>
<evidence type="ECO:0000256" key="5">
    <source>
        <dbReference type="ARBA" id="ARBA00022857"/>
    </source>
</evidence>
<gene>
    <name evidence="8" type="primary">nadK</name>
    <name evidence="9" type="ORF">SAMN03097708_00187</name>
</gene>
<feature type="binding site" evidence="8">
    <location>
        <position position="175"/>
    </location>
    <ligand>
        <name>NAD(+)</name>
        <dbReference type="ChEBI" id="CHEBI:57540"/>
    </ligand>
</feature>
<keyword evidence="5 8" id="KW-0521">NADP</keyword>
<feature type="binding site" evidence="8">
    <location>
        <begin position="188"/>
        <end position="193"/>
    </location>
    <ligand>
        <name>NAD(+)</name>
        <dbReference type="ChEBI" id="CHEBI:57540"/>
    </ligand>
</feature>
<evidence type="ECO:0000256" key="1">
    <source>
        <dbReference type="ARBA" id="ARBA00022679"/>
    </source>
</evidence>
<keyword evidence="8" id="KW-0963">Cytoplasm</keyword>